<dbReference type="OrthoDB" id="25002at2759"/>
<name>A0A1Y1Z5Q7_9FUNG</name>
<dbReference type="AlphaFoldDB" id="A0A1Y1Z5Q7"/>
<proteinExistence type="inferred from homology"/>
<dbReference type="InterPro" id="IPR043198">
    <property type="entry name" value="Cyclin/Ssn8"/>
</dbReference>
<dbReference type="Gene3D" id="1.10.472.10">
    <property type="entry name" value="Cyclin-like"/>
    <property type="match status" value="2"/>
</dbReference>
<reference evidence="3 4" key="1">
    <citation type="submission" date="2016-07" db="EMBL/GenBank/DDBJ databases">
        <title>Pervasive Adenine N6-methylation of Active Genes in Fungi.</title>
        <authorList>
            <consortium name="DOE Joint Genome Institute"/>
            <person name="Mondo S.J."/>
            <person name="Dannebaum R.O."/>
            <person name="Kuo R.C."/>
            <person name="Labutti K."/>
            <person name="Haridas S."/>
            <person name="Kuo A."/>
            <person name="Salamov A."/>
            <person name="Ahrendt S.R."/>
            <person name="Lipzen A."/>
            <person name="Sullivan W."/>
            <person name="Andreopoulos W.B."/>
            <person name="Clum A."/>
            <person name="Lindquist E."/>
            <person name="Daum C."/>
            <person name="Ramamoorthy G.K."/>
            <person name="Gryganskyi A."/>
            <person name="Culley D."/>
            <person name="Magnuson J.K."/>
            <person name="James T.Y."/>
            <person name="O'Malley M.A."/>
            <person name="Stajich J.E."/>
            <person name="Spatafora J.W."/>
            <person name="Visel A."/>
            <person name="Grigoriev I.V."/>
        </authorList>
    </citation>
    <scope>NUCLEOTIDE SEQUENCE [LARGE SCALE GENOMIC DNA]</scope>
    <source>
        <strain evidence="3 4">CBS 931.73</strain>
    </source>
</reference>
<dbReference type="InterPro" id="IPR013763">
    <property type="entry name" value="Cyclin-like_dom"/>
</dbReference>
<evidence type="ECO:0000313" key="3">
    <source>
        <dbReference type="EMBL" id="ORY05601.1"/>
    </source>
</evidence>
<dbReference type="PANTHER" id="PTHR10026">
    <property type="entry name" value="CYCLIN"/>
    <property type="match status" value="1"/>
</dbReference>
<dbReference type="Pfam" id="PF00134">
    <property type="entry name" value="Cyclin_N"/>
    <property type="match status" value="1"/>
</dbReference>
<evidence type="ECO:0000256" key="1">
    <source>
        <dbReference type="RuleBase" id="RU000383"/>
    </source>
</evidence>
<dbReference type="GO" id="GO:0006357">
    <property type="term" value="P:regulation of transcription by RNA polymerase II"/>
    <property type="evidence" value="ECO:0007669"/>
    <property type="project" value="InterPro"/>
</dbReference>
<keyword evidence="4" id="KW-1185">Reference proteome</keyword>
<dbReference type="Proteomes" id="UP000193498">
    <property type="component" value="Unassembled WGS sequence"/>
</dbReference>
<dbReference type="SMART" id="SM00385">
    <property type="entry name" value="CYCLIN"/>
    <property type="match status" value="2"/>
</dbReference>
<dbReference type="FunCoup" id="A0A1Y1Z5Q7">
    <property type="interactions" value="736"/>
</dbReference>
<evidence type="ECO:0000313" key="4">
    <source>
        <dbReference type="Proteomes" id="UP000193498"/>
    </source>
</evidence>
<feature type="domain" description="Cyclin-like" evidence="2">
    <location>
        <begin position="158"/>
        <end position="234"/>
    </location>
</feature>
<organism evidence="3 4">
    <name type="scientific">Basidiobolus meristosporus CBS 931.73</name>
    <dbReference type="NCBI Taxonomy" id="1314790"/>
    <lineage>
        <taxon>Eukaryota</taxon>
        <taxon>Fungi</taxon>
        <taxon>Fungi incertae sedis</taxon>
        <taxon>Zoopagomycota</taxon>
        <taxon>Entomophthoromycotina</taxon>
        <taxon>Basidiobolomycetes</taxon>
        <taxon>Basidiobolales</taxon>
        <taxon>Basidiobolaceae</taxon>
        <taxon>Basidiobolus</taxon>
    </lineage>
</organism>
<keyword evidence="1" id="KW-0195">Cyclin</keyword>
<protein>
    <submittedName>
        <fullName evidence="3">Cyclin-like protein</fullName>
    </submittedName>
</protein>
<dbReference type="PIRSF" id="PIRSF036580">
    <property type="entry name" value="Cyclin_L"/>
    <property type="match status" value="1"/>
</dbReference>
<dbReference type="STRING" id="1314790.A0A1Y1Z5Q7"/>
<gene>
    <name evidence="3" type="ORF">K493DRAFT_130826</name>
</gene>
<dbReference type="EMBL" id="MCFE01000023">
    <property type="protein sequence ID" value="ORY05601.1"/>
    <property type="molecule type" value="Genomic_DNA"/>
</dbReference>
<feature type="non-terminal residue" evidence="3">
    <location>
        <position position="234"/>
    </location>
</feature>
<dbReference type="InParanoid" id="A0A1Y1Z5Q7"/>
<evidence type="ECO:0000259" key="2">
    <source>
        <dbReference type="SMART" id="SM00385"/>
    </source>
</evidence>
<feature type="domain" description="Cyclin-like" evidence="2">
    <location>
        <begin position="33"/>
        <end position="145"/>
    </location>
</feature>
<comment type="caution">
    <text evidence="3">The sequence shown here is derived from an EMBL/GenBank/DDBJ whole genome shotgun (WGS) entry which is preliminary data.</text>
</comment>
<dbReference type="Pfam" id="PF21797">
    <property type="entry name" value="CycT2-like_C"/>
    <property type="match status" value="1"/>
</dbReference>
<dbReference type="SUPFAM" id="SSF47954">
    <property type="entry name" value="Cyclin-like"/>
    <property type="match status" value="2"/>
</dbReference>
<dbReference type="GO" id="GO:0016538">
    <property type="term" value="F:cyclin-dependent protein serine/threonine kinase regulator activity"/>
    <property type="evidence" value="ECO:0007669"/>
    <property type="project" value="InterPro"/>
</dbReference>
<sequence>RWYIKNVDFRKTPSANDGIPYEKEVADRAKGCTFIVSVGMGLKLPQLTLATATVYFHRFYLRRSLKEFHYYDMGATCILLASKVEETGRKLRDIINVCAQKAQKNDKLFLEENSKAVSSIQRIISSQEFQRWKDTILYNEEVLLETLCFDLAVEHPYKILLSLVKELRGSKKLAQTAWAFINDSLRSILCITYPPQVVAASALYVASRFLEETLTTTGTHGWWELIGVEFNDMQ</sequence>
<dbReference type="InterPro" id="IPR006671">
    <property type="entry name" value="Cyclin_N"/>
</dbReference>
<accession>A0A1Y1Z5Q7</accession>
<comment type="similarity">
    <text evidence="1">Belongs to the cyclin family.</text>
</comment>
<dbReference type="InterPro" id="IPR036915">
    <property type="entry name" value="Cyclin-like_sf"/>
</dbReference>
<feature type="non-terminal residue" evidence="3">
    <location>
        <position position="1"/>
    </location>
</feature>